<dbReference type="PANTHER" id="PTHR30126:SF5">
    <property type="entry name" value="HTH-TYPE TRANSCRIPTIONAL ACTIVATOR CMPR"/>
    <property type="match status" value="1"/>
</dbReference>
<sequence>MVARLGSVSRAAEELNLTQPAVSLQIRLLEEAVGAGVLQRVGRGVQLTAAGEILARYAREILQLWIEAGDEVAALKGDLGGTLRIGAITTAEYLIPPILVKFTETRPHVKIYFKVGNREDIIRMLATHEIDLAVMGSPPKELRTNAAEFAKHPMAFVAAPGHPLMRRKRLSLKDLESANLLVRERGAGTRATVESLFKVSGLKFHIGSELSSNEAIKQMAEAGLGVAFLSLHACALELRTGLLAQLPFAGNPIVREWYVVTLADRRLSQAAGLFRDFMVERGAHVIDGAKASPDRRRKAVPALSKSTSGIHPVRKSTNVGD</sequence>
<dbReference type="PROSITE" id="PS50931">
    <property type="entry name" value="HTH_LYSR"/>
    <property type="match status" value="1"/>
</dbReference>
<comment type="caution">
    <text evidence="7">The sequence shown here is derived from an EMBL/GenBank/DDBJ whole genome shotgun (WGS) entry which is preliminary data.</text>
</comment>
<evidence type="ECO:0000313" key="8">
    <source>
        <dbReference type="Proteomes" id="UP000672657"/>
    </source>
</evidence>
<keyword evidence="8" id="KW-1185">Reference proteome</keyword>
<accession>A0ABN7Q7K8</accession>
<evidence type="ECO:0000313" key="7">
    <source>
        <dbReference type="EMBL" id="CAG2157419.1"/>
    </source>
</evidence>
<dbReference type="EMBL" id="CAJPVI010000041">
    <property type="protein sequence ID" value="CAG2157419.1"/>
    <property type="molecule type" value="Genomic_DNA"/>
</dbReference>
<comment type="similarity">
    <text evidence="1">Belongs to the LysR transcriptional regulatory family.</text>
</comment>
<keyword evidence="4" id="KW-0804">Transcription</keyword>
<keyword evidence="2" id="KW-0805">Transcription regulation</keyword>
<evidence type="ECO:0000256" key="5">
    <source>
        <dbReference type="SAM" id="MobiDB-lite"/>
    </source>
</evidence>
<dbReference type="Pfam" id="PF00126">
    <property type="entry name" value="HTH_1"/>
    <property type="match status" value="1"/>
</dbReference>
<dbReference type="SUPFAM" id="SSF46785">
    <property type="entry name" value="Winged helix' DNA-binding domain"/>
    <property type="match status" value="1"/>
</dbReference>
<name>A0ABN7Q7K8_9BURK</name>
<keyword evidence="3" id="KW-0238">DNA-binding</keyword>
<dbReference type="Gene3D" id="3.40.190.10">
    <property type="entry name" value="Periplasmic binding protein-like II"/>
    <property type="match status" value="2"/>
</dbReference>
<feature type="region of interest" description="Disordered" evidence="5">
    <location>
        <begin position="290"/>
        <end position="321"/>
    </location>
</feature>
<organism evidence="7 8">
    <name type="scientific">Cupriavidus numazuensis</name>
    <dbReference type="NCBI Taxonomy" id="221992"/>
    <lineage>
        <taxon>Bacteria</taxon>
        <taxon>Pseudomonadati</taxon>
        <taxon>Pseudomonadota</taxon>
        <taxon>Betaproteobacteria</taxon>
        <taxon>Burkholderiales</taxon>
        <taxon>Burkholderiaceae</taxon>
        <taxon>Cupriavidus</taxon>
    </lineage>
</organism>
<evidence type="ECO:0000256" key="2">
    <source>
        <dbReference type="ARBA" id="ARBA00023015"/>
    </source>
</evidence>
<evidence type="ECO:0000256" key="4">
    <source>
        <dbReference type="ARBA" id="ARBA00023163"/>
    </source>
</evidence>
<proteinExistence type="inferred from homology"/>
<feature type="domain" description="HTH lysR-type" evidence="6">
    <location>
        <begin position="1"/>
        <end position="48"/>
    </location>
</feature>
<gene>
    <name evidence="7" type="primary">cmpR_7</name>
    <name evidence="7" type="ORF">LMG26411_05559</name>
</gene>
<reference evidence="7 8" key="1">
    <citation type="submission" date="2021-03" db="EMBL/GenBank/DDBJ databases">
        <authorList>
            <person name="Peeters C."/>
        </authorList>
    </citation>
    <scope>NUCLEOTIDE SEQUENCE [LARGE SCALE GENOMIC DNA]</scope>
    <source>
        <strain evidence="7 8">LMG 26411</strain>
    </source>
</reference>
<evidence type="ECO:0000256" key="3">
    <source>
        <dbReference type="ARBA" id="ARBA00023125"/>
    </source>
</evidence>
<dbReference type="PRINTS" id="PR00039">
    <property type="entry name" value="HTHLYSR"/>
</dbReference>
<dbReference type="SUPFAM" id="SSF53850">
    <property type="entry name" value="Periplasmic binding protein-like II"/>
    <property type="match status" value="1"/>
</dbReference>
<dbReference type="Pfam" id="PF03466">
    <property type="entry name" value="LysR_substrate"/>
    <property type="match status" value="1"/>
</dbReference>
<feature type="compositionally biased region" description="Polar residues" evidence="5">
    <location>
        <begin position="304"/>
        <end position="321"/>
    </location>
</feature>
<dbReference type="InterPro" id="IPR036388">
    <property type="entry name" value="WH-like_DNA-bd_sf"/>
</dbReference>
<dbReference type="Proteomes" id="UP000672657">
    <property type="component" value="Unassembled WGS sequence"/>
</dbReference>
<dbReference type="Gene3D" id="1.10.10.10">
    <property type="entry name" value="Winged helix-like DNA-binding domain superfamily/Winged helix DNA-binding domain"/>
    <property type="match status" value="1"/>
</dbReference>
<dbReference type="PANTHER" id="PTHR30126">
    <property type="entry name" value="HTH-TYPE TRANSCRIPTIONAL REGULATOR"/>
    <property type="match status" value="1"/>
</dbReference>
<protein>
    <submittedName>
        <fullName evidence="7">HTH-type transcriptional activator CmpR</fullName>
    </submittedName>
</protein>
<dbReference type="InterPro" id="IPR000847">
    <property type="entry name" value="LysR_HTH_N"/>
</dbReference>
<dbReference type="InterPro" id="IPR005119">
    <property type="entry name" value="LysR_subst-bd"/>
</dbReference>
<evidence type="ECO:0000259" key="6">
    <source>
        <dbReference type="PROSITE" id="PS50931"/>
    </source>
</evidence>
<dbReference type="InterPro" id="IPR036390">
    <property type="entry name" value="WH_DNA-bd_sf"/>
</dbReference>
<evidence type="ECO:0000256" key="1">
    <source>
        <dbReference type="ARBA" id="ARBA00009437"/>
    </source>
</evidence>